<reference evidence="4 5" key="1">
    <citation type="submission" date="2024-09" db="EMBL/GenBank/DDBJ databases">
        <title>The Natural Products Discovery Center: Release of the First 8490 Sequenced Strains for Exploring Actinobacteria Biosynthetic Diversity.</title>
        <authorList>
            <person name="Kalkreuter E."/>
            <person name="Kautsar S.A."/>
            <person name="Yang D."/>
            <person name="Bader C.D."/>
            <person name="Teijaro C.N."/>
            <person name="Fluegel L."/>
            <person name="Davis C.M."/>
            <person name="Simpson J.R."/>
            <person name="Lauterbach L."/>
            <person name="Steele A.D."/>
            <person name="Gui C."/>
            <person name="Meng S."/>
            <person name="Li G."/>
            <person name="Viehrig K."/>
            <person name="Ye F."/>
            <person name="Su P."/>
            <person name="Kiefer A.F."/>
            <person name="Nichols A."/>
            <person name="Cepeda A.J."/>
            <person name="Yan W."/>
            <person name="Fan B."/>
            <person name="Jiang Y."/>
            <person name="Adhikari A."/>
            <person name="Zheng C.-J."/>
            <person name="Schuster L."/>
            <person name="Cowan T.M."/>
            <person name="Smanski M.J."/>
            <person name="Chevrette M.G."/>
            <person name="De Carvalho L.P.S."/>
            <person name="Shen B."/>
        </authorList>
    </citation>
    <scope>NUCLEOTIDE SEQUENCE [LARGE SCALE GENOMIC DNA]</scope>
    <source>
        <strain evidence="4 5">NPDC058753</strain>
    </source>
</reference>
<name>A0ABW6GL92_9ACTN</name>
<keyword evidence="2" id="KW-0479">Metal-binding</keyword>
<evidence type="ECO:0000256" key="2">
    <source>
        <dbReference type="RuleBase" id="RU000461"/>
    </source>
</evidence>
<feature type="region of interest" description="Disordered" evidence="3">
    <location>
        <begin position="386"/>
        <end position="405"/>
    </location>
</feature>
<protein>
    <submittedName>
        <fullName evidence="4">Cytochrome P450</fullName>
    </submittedName>
</protein>
<dbReference type="Gene3D" id="1.10.630.10">
    <property type="entry name" value="Cytochrome P450"/>
    <property type="match status" value="1"/>
</dbReference>
<dbReference type="InterPro" id="IPR036396">
    <property type="entry name" value="Cyt_P450_sf"/>
</dbReference>
<dbReference type="SUPFAM" id="SSF48264">
    <property type="entry name" value="Cytochrome P450"/>
    <property type="match status" value="1"/>
</dbReference>
<dbReference type="EMBL" id="JBHYPX010000029">
    <property type="protein sequence ID" value="MFE1353481.1"/>
    <property type="molecule type" value="Genomic_DNA"/>
</dbReference>
<keyword evidence="2" id="KW-0560">Oxidoreductase</keyword>
<feature type="compositionally biased region" description="Low complexity" evidence="3">
    <location>
        <begin position="386"/>
        <end position="398"/>
    </location>
</feature>
<dbReference type="PANTHER" id="PTHR46696:SF1">
    <property type="entry name" value="CYTOCHROME P450 YJIB-RELATED"/>
    <property type="match status" value="1"/>
</dbReference>
<keyword evidence="2" id="KW-0503">Monooxygenase</keyword>
<evidence type="ECO:0000313" key="5">
    <source>
        <dbReference type="Proteomes" id="UP001599542"/>
    </source>
</evidence>
<dbReference type="InterPro" id="IPR002397">
    <property type="entry name" value="Cyt_P450_B"/>
</dbReference>
<comment type="caution">
    <text evidence="4">The sequence shown here is derived from an EMBL/GenBank/DDBJ whole genome shotgun (WGS) entry which is preliminary data.</text>
</comment>
<dbReference type="Pfam" id="PF00067">
    <property type="entry name" value="p450"/>
    <property type="match status" value="1"/>
</dbReference>
<dbReference type="RefSeq" id="WP_380327440.1">
    <property type="nucleotide sequence ID" value="NZ_JBHYPW010000039.1"/>
</dbReference>
<gene>
    <name evidence="4" type="ORF">ACFW6T_15980</name>
</gene>
<keyword evidence="2" id="KW-0408">Iron</keyword>
<sequence length="405" mass="43886">MTATTGHPAPGRLDFDDPVFQSDPWPLYAHHREHDPVHWSPALGSFFVFGHEHVRQTLVSPDFGTYHPFRASRRAFGPSMLDSDGARHTVQRAAAAGSFRPRQVGEAATRIVAPLAAALLDDLLPAGRADFAEVLARTLPMQVVCRVMGLPVADAQWLADMMRPLAAYVDHAGVELAEVVRRRQELRAYLLAAAADGAEHPGLLHVLAGNEELTEADACNNGILLLAAGTETTTAAITNLIARVAAEPGLFERLRRDRSLLPAVIAETLRHEPPLHVTLRFAQRDLVLEGVDVPAGSAVQVCLASANRDPAVHPEPDRWLPDRPRRPTMSFGMGRHVCLGMGLANAELETVLGAVLDRLDHLALAEGVDPRPVGRTFRTVPALRCSYPAPRPAPSSQSSERRTAP</sequence>
<keyword evidence="5" id="KW-1185">Reference proteome</keyword>
<organism evidence="4 5">
    <name type="scientific">Kitasatospora phosalacinea</name>
    <dbReference type="NCBI Taxonomy" id="2065"/>
    <lineage>
        <taxon>Bacteria</taxon>
        <taxon>Bacillati</taxon>
        <taxon>Actinomycetota</taxon>
        <taxon>Actinomycetes</taxon>
        <taxon>Kitasatosporales</taxon>
        <taxon>Streptomycetaceae</taxon>
        <taxon>Kitasatospora</taxon>
    </lineage>
</organism>
<dbReference type="PRINTS" id="PR00385">
    <property type="entry name" value="P450"/>
</dbReference>
<keyword evidence="2" id="KW-0349">Heme</keyword>
<comment type="similarity">
    <text evidence="1 2">Belongs to the cytochrome P450 family.</text>
</comment>
<evidence type="ECO:0000256" key="3">
    <source>
        <dbReference type="SAM" id="MobiDB-lite"/>
    </source>
</evidence>
<evidence type="ECO:0000313" key="4">
    <source>
        <dbReference type="EMBL" id="MFE1353481.1"/>
    </source>
</evidence>
<dbReference type="Proteomes" id="UP001599542">
    <property type="component" value="Unassembled WGS sequence"/>
</dbReference>
<dbReference type="PANTHER" id="PTHR46696">
    <property type="entry name" value="P450, PUTATIVE (EUROFUNG)-RELATED"/>
    <property type="match status" value="1"/>
</dbReference>
<evidence type="ECO:0000256" key="1">
    <source>
        <dbReference type="ARBA" id="ARBA00010617"/>
    </source>
</evidence>
<dbReference type="PRINTS" id="PR00359">
    <property type="entry name" value="BP450"/>
</dbReference>
<dbReference type="PROSITE" id="PS00086">
    <property type="entry name" value="CYTOCHROME_P450"/>
    <property type="match status" value="1"/>
</dbReference>
<proteinExistence type="inferred from homology"/>
<dbReference type="InterPro" id="IPR001128">
    <property type="entry name" value="Cyt_P450"/>
</dbReference>
<dbReference type="InterPro" id="IPR017972">
    <property type="entry name" value="Cyt_P450_CS"/>
</dbReference>
<accession>A0ABW6GL92</accession>